<keyword evidence="3" id="KW-1185">Reference proteome</keyword>
<organism evidence="2 3">
    <name type="scientific">Pelagerythrobacter aerophilus</name>
    <dbReference type="NCBI Taxonomy" id="2306995"/>
    <lineage>
        <taxon>Bacteria</taxon>
        <taxon>Pseudomonadati</taxon>
        <taxon>Pseudomonadota</taxon>
        <taxon>Alphaproteobacteria</taxon>
        <taxon>Sphingomonadales</taxon>
        <taxon>Erythrobacteraceae</taxon>
        <taxon>Pelagerythrobacter</taxon>
    </lineage>
</organism>
<dbReference type="Proteomes" id="UP000285092">
    <property type="component" value="Unassembled WGS sequence"/>
</dbReference>
<reference evidence="2 3" key="1">
    <citation type="submission" date="2018-08" db="EMBL/GenBank/DDBJ databases">
        <title>Altererythrobacter sp.Ery1 and Ery12, the genome sequencing of novel strains in genus Alterythrobacter.</title>
        <authorList>
            <person name="Cheng H."/>
            <person name="Wu Y.-H."/>
            <person name="Fang C."/>
            <person name="Xu X.-W."/>
        </authorList>
    </citation>
    <scope>NUCLEOTIDE SEQUENCE [LARGE SCALE GENOMIC DNA]</scope>
    <source>
        <strain evidence="2 3">Ery1</strain>
    </source>
</reference>
<dbReference type="GO" id="GO:0003700">
    <property type="term" value="F:DNA-binding transcription factor activity"/>
    <property type="evidence" value="ECO:0007669"/>
    <property type="project" value="InterPro"/>
</dbReference>
<feature type="region of interest" description="Disordered" evidence="1">
    <location>
        <begin position="186"/>
        <end position="206"/>
    </location>
</feature>
<comment type="caution">
    <text evidence="2">The sequence shown here is derived from an EMBL/GenBank/DDBJ whole genome shotgun (WGS) entry which is preliminary data.</text>
</comment>
<feature type="compositionally biased region" description="Basic and acidic residues" evidence="1">
    <location>
        <begin position="192"/>
        <end position="204"/>
    </location>
</feature>
<gene>
    <name evidence="2" type="ORF">D2V04_09505</name>
</gene>
<dbReference type="SUPFAM" id="SSF46785">
    <property type="entry name" value="Winged helix' DNA-binding domain"/>
    <property type="match status" value="1"/>
</dbReference>
<dbReference type="AlphaFoldDB" id="A0A418NHM2"/>
<name>A0A418NHM2_9SPHN</name>
<evidence type="ECO:0000256" key="1">
    <source>
        <dbReference type="SAM" id="MobiDB-lite"/>
    </source>
</evidence>
<evidence type="ECO:0000313" key="2">
    <source>
        <dbReference type="EMBL" id="RIV78106.1"/>
    </source>
</evidence>
<dbReference type="InterPro" id="IPR036388">
    <property type="entry name" value="WH-like_DNA-bd_sf"/>
</dbReference>
<evidence type="ECO:0000313" key="3">
    <source>
        <dbReference type="Proteomes" id="UP000285092"/>
    </source>
</evidence>
<dbReference type="OrthoDB" id="7594920at2"/>
<protein>
    <submittedName>
        <fullName evidence="2">MarR family transcriptional regulator</fullName>
    </submittedName>
</protein>
<dbReference type="RefSeq" id="WP_119513393.1">
    <property type="nucleotide sequence ID" value="NZ_QXFK01000016.1"/>
</dbReference>
<accession>A0A418NHM2</accession>
<sequence length="324" mass="35229">MGQVDFAYDMVANGERAALAVAIYADRMEQRQAIGEDAMAAGLRLGELGSVASLAEGDVRVLADVVVLDCPEADAATLAALARLDVRAARSGAQLVVSTSMAALEPVFGCLDLSRAQILVAPTRAERVIALGSALSAISGARVRELSDDDRLTLIRLTEQVGEIAARLDRLSAGLPEKSNVFRFESPSQDYRGGEESAERELLRKPRSPLPDPRLVRRIIRQRRLRAKYFGAEFFADPAWDMLLDLTAARAEHARVSVSSLCIASGVPPTTALRWIGQMTEAGLFERQEDQTDRRRAFITLSDRAADAMARYFEELGRAADGLV</sequence>
<dbReference type="EMBL" id="QXFK01000016">
    <property type="protein sequence ID" value="RIV78106.1"/>
    <property type="molecule type" value="Genomic_DNA"/>
</dbReference>
<dbReference type="Gene3D" id="1.10.10.10">
    <property type="entry name" value="Winged helix-like DNA-binding domain superfamily/Winged helix DNA-binding domain"/>
    <property type="match status" value="1"/>
</dbReference>
<proteinExistence type="predicted"/>
<dbReference type="InterPro" id="IPR036390">
    <property type="entry name" value="WH_DNA-bd_sf"/>
</dbReference>